<evidence type="ECO:0000313" key="4">
    <source>
        <dbReference type="EMBL" id="MBK5074725.1"/>
    </source>
</evidence>
<comment type="caution">
    <text evidence="5">The sequence shown here is derived from an EMBL/GenBank/DDBJ whole genome shotgun (WGS) entry which is preliminary data.</text>
</comment>
<feature type="domain" description="Bacterial Ig-like" evidence="3">
    <location>
        <begin position="2935"/>
        <end position="3014"/>
    </location>
</feature>
<feature type="compositionally biased region" description="Low complexity" evidence="1">
    <location>
        <begin position="174"/>
        <end position="187"/>
    </location>
</feature>
<feature type="compositionally biased region" description="Basic and acidic residues" evidence="1">
    <location>
        <begin position="3674"/>
        <end position="3683"/>
    </location>
</feature>
<feature type="domain" description="Bacterial Ig-like" evidence="3">
    <location>
        <begin position="605"/>
        <end position="698"/>
    </location>
</feature>
<dbReference type="InterPro" id="IPR013783">
    <property type="entry name" value="Ig-like_fold"/>
</dbReference>
<accession>A0A9D7AL39</accession>
<feature type="domain" description="Bacterial Ig-like" evidence="3">
    <location>
        <begin position="306"/>
        <end position="385"/>
    </location>
</feature>
<evidence type="ECO:0000256" key="1">
    <source>
        <dbReference type="SAM" id="MobiDB-lite"/>
    </source>
</evidence>
<proteinExistence type="predicted"/>
<protein>
    <submittedName>
        <fullName evidence="5">Ig-like domain repeat protein</fullName>
    </submittedName>
</protein>
<reference evidence="5 7" key="1">
    <citation type="submission" date="2020-11" db="EMBL/GenBank/DDBJ databases">
        <title>Insectihabitans protaetiae gen. nov. sp. nov. and Insectihabitans allomyrinae sp. nov., isolated from larvae of Protaetia brevitarsis seulensis and Allomyrina dichotoma, respectively.</title>
        <authorList>
            <person name="Lee S.D."/>
            <person name="Byeon Y.-S."/>
            <person name="Kim S.-M."/>
            <person name="Yang H.L."/>
            <person name="Kim I.S."/>
        </authorList>
    </citation>
    <scope>NUCLEOTIDE SEQUENCE</scope>
    <source>
        <strain evidence="5">CWB-B4</strain>
        <strain evidence="4 7">CWB-B43</strain>
    </source>
</reference>
<feature type="domain" description="Bacterial Ig" evidence="2">
    <location>
        <begin position="1254"/>
        <end position="1321"/>
    </location>
</feature>
<feature type="compositionally biased region" description="Polar residues" evidence="1">
    <location>
        <begin position="567"/>
        <end position="582"/>
    </location>
</feature>
<feature type="domain" description="Bacterial Ig-like" evidence="3">
    <location>
        <begin position="3776"/>
        <end position="3862"/>
    </location>
</feature>
<feature type="compositionally biased region" description="Basic and acidic residues" evidence="1">
    <location>
        <begin position="513"/>
        <end position="524"/>
    </location>
</feature>
<feature type="compositionally biased region" description="Basic and acidic residues" evidence="1">
    <location>
        <begin position="3145"/>
        <end position="3154"/>
    </location>
</feature>
<feature type="domain" description="Bacterial Ig-like" evidence="3">
    <location>
        <begin position="2395"/>
        <end position="2485"/>
    </location>
</feature>
<dbReference type="Pfam" id="PF19077">
    <property type="entry name" value="Big_13"/>
    <property type="match status" value="36"/>
</dbReference>
<keyword evidence="7" id="KW-1185">Reference proteome</keyword>
<dbReference type="Gene3D" id="2.60.40.10">
    <property type="entry name" value="Immunoglobulins"/>
    <property type="match status" value="20"/>
</dbReference>
<dbReference type="NCBIfam" id="NF033510">
    <property type="entry name" value="Ca_tandemer"/>
    <property type="match status" value="39"/>
</dbReference>
<feature type="region of interest" description="Disordered" evidence="1">
    <location>
        <begin position="1333"/>
        <end position="1372"/>
    </location>
</feature>
<feature type="domain" description="Bacterial Ig-like" evidence="3">
    <location>
        <begin position="2304"/>
        <end position="2382"/>
    </location>
</feature>
<evidence type="ECO:0000313" key="7">
    <source>
        <dbReference type="Proteomes" id="UP001296969"/>
    </source>
</evidence>
<feature type="region of interest" description="Disordered" evidence="1">
    <location>
        <begin position="470"/>
        <end position="533"/>
    </location>
</feature>
<evidence type="ECO:0000313" key="5">
    <source>
        <dbReference type="EMBL" id="MBK5177943.1"/>
    </source>
</evidence>
<feature type="compositionally biased region" description="Polar residues" evidence="1">
    <location>
        <begin position="1340"/>
        <end position="1354"/>
    </location>
</feature>
<feature type="domain" description="Bacterial Ig-like" evidence="3">
    <location>
        <begin position="1449"/>
        <end position="1538"/>
    </location>
</feature>
<evidence type="ECO:0000313" key="6">
    <source>
        <dbReference type="Proteomes" id="UP000807542"/>
    </source>
</evidence>
<feature type="region of interest" description="Disordered" evidence="1">
    <location>
        <begin position="699"/>
        <end position="1275"/>
    </location>
</feature>
<feature type="region of interest" description="Disordered" evidence="1">
    <location>
        <begin position="3670"/>
        <end position="3689"/>
    </location>
</feature>
<feature type="domain" description="Bacterial Ig" evidence="2">
    <location>
        <begin position="834"/>
        <end position="899"/>
    </location>
</feature>
<feature type="domain" description="Bacterial Ig-like" evidence="3">
    <location>
        <begin position="3567"/>
        <end position="3647"/>
    </location>
</feature>
<feature type="domain" description="Bacterial Ig-like" evidence="3">
    <location>
        <begin position="1340"/>
        <end position="1434"/>
    </location>
</feature>
<dbReference type="EMBL" id="JADRCP010000006">
    <property type="protein sequence ID" value="MBK5177943.1"/>
    <property type="molecule type" value="Genomic_DNA"/>
</dbReference>
<feature type="domain" description="Bacterial Ig-like" evidence="3">
    <location>
        <begin position="4098"/>
        <end position="4178"/>
    </location>
</feature>
<feature type="compositionally biased region" description="Basic and acidic residues" evidence="1">
    <location>
        <begin position="4205"/>
        <end position="4214"/>
    </location>
</feature>
<feature type="domain" description="Bacterial Ig-like" evidence="3">
    <location>
        <begin position="2500"/>
        <end position="2585"/>
    </location>
</feature>
<sequence>MNTNASLLVNTGSGPSQVVSLNSGKPIKIKIQPGNKYLLKNQDDNYAPENVTLQRNGDDLYVILEGDSAPAIVIEDYYVSGDNTPLLGMAEDGQVYAYVITDGSGLGDGYLFNDGSFAPAALGGMPMGDGAYLFENTESNDFGLLALWPWFLGAAVIGGIVGNAIYEHNKDDGSSPAPTPASVPTLSGATDATGDITGPISYGSSTDETKPTIFGTGDAGNTITIYDNGKAIGSAVVGADGNWSFTPETALSEGSHKITITQTNPEGQTSSESDDFTFIVDTVAPNKPMFEALDDVGAIQGPIANGATTDDARPEFTGKGEAGSTITIYIDGKEAGKTTIGSDGTWSWTPTEDLADGHYQVTVTETDTAGNTSATSPTFDFNVDTTAPDKPPRMEAYDDVGDKTGLIENGDITDDAQPELKGWGEAGNTVIIYDNGNEIGRATIGDDGTWSFTPETALSEGSHSITYTQTDKAGNVSEPSDSRDFTVDTSGVNAPDSITIMDNTGDITGPIKSGDKTDETKPEFSGKGTPGGIITIYDNDEPIGSVVIDEDGTWSLIPDVALEEGSHSITTTETSKSGNESEPSAPIDFVVDTTPPAKPEIGGVTDNTGDKTGPITSGEPTDEKQPEFSGEGEPGSTIVIKDKDGEIIGSTIVDEDGNWTVKPEQPLEEGSNELVIVEIDEAGNESDPSDPFEVVVDTTPPAKPEIGGVTDNTGDKTGPITSGEPTDEKQPEFSGEGEPGSTIVIKDKDGEIIGSSIVDEDGNWTVKPEQPLEEGSNELVIVEIDEAGNESDPSDPFEVVVDTTPPAKPEIGGVTDNTGDKTGPIISGEPTDEKQPEFSGEGEPGSTIVIKDKDGEIIGSSIVDEDGNWTVKPEQPLEEGSNELVIVEIDEAGNESDPSDPFEVVVDTTPPAKPEIGGVTDNTGDKTGPITSGEPTDEKQPEFSGEGEPGSTIVIKDKDGEIIGSSIVDEDGNWTVKPEQPLEEGSNELVIVEIDEAGNESEPSDPFEVVVDTTPPAKPEIGGVTDNTGDKTGPITSGEPTDEKQPEFNGEGEPGSTIVIKDKDGEIIGSSIVDEDGKWTVKPEQPLEEGSNELVIVEIDTAGNESDPSDPFEVVVDTTPPAKPEIGGVTDNTGDKTGPIISGEPTDEKQPEFSGEGEPGSTIVIKDKDGEIIGSSIVDEDGNWTVKPEQPLEEGSNELVIVEIDEAGNESDPSDPFEVVVDTTPPAKPEIGGVIDNTGDKTGPITSGEPTDEKQPEFSGEGEPGSTIVIKDKDGEIIGSSIVDEDGNWTVKPDQPLEEGSNELVIVEIDTAGNESDPSDVFDVVVDTIAPEKPTIGGVTDNTGSITGPINSGDVTDETRPEFNGKGEPGSTIAIKDAETGEVLGTATVDEDGNWTVQPETDLGEGNHSLVVTETDKAGNESEPSDPIEFEVDTTAPAKPELGGVYDNEGDITGMIKPGDETDDKTPTFTGEGEPGNTITVKDGDKVIGTAIVDENGAWTYTPETELGDGPHSITVTETDKAGNESDPSDSFDFVVDTTPPDAKDLSITGVMDNYGEITGNITNGGATDDSRPVISGTGTAGDTIILYVNDGTGNHEIGRGTVGSDGKWSIQPEAPLLPGSNQFTAVEMDPAGNKTDPSNQYTVTLDVSRPSEPVIVNVLDNAGDIVGPLQKGDVTDDNQPTITGTAEAGYTIRIYDGATLLGTATADSKGVWTFIPDTALADGKHNITATATSPVGQTSDPTGIFNFEVDTKAPDAVENLVVSDNVGDYQGPLKDGDTTDDNTPTFSGKAEAGSTVTIYADGKVLGTAKVDGEGKWTFTPDFKLEDGTYNFTTTVTDKAGNINPDGPGLTLTVDTSTDPVSITALIDDVGTVTGNITANGVTDDTQPEITGEGKPGATIKVYDGSTLLGETTVKANGSWSFTPSIELKEGAHSITVTMTDKAGNLTGPTAAFDFTVDTTAPTVPTIEFADDDVGSKQGLLTSGSMTDDSTPTLKGTAEKGSLVTIYDNGQFLGTATADETTGEWSFTPSTPISEGEHKFHVTATDAAGNVSDPSTDFLLTTDYTGPDAANLKITGVEDNYGLVTGNIENGKATDDSRPTIHGTGTAGDTIIVYAEDATGKHEIGSTTVGADGKWSLEPTAPLLPGENKFTAVEIDPVGNFTDPSAEYVITLDMSRPTEPVIVNILDNEGSVTGPLQKGDVTDDTKPVITGTSEAGYLVRIYDNGKEIGSVTANDKGVWTFEPSTALAEGKHNITATATSPLGQVSEPTGIFNFEVDTKAPNSVENLQIYDNVGDKQGYILDGDTTDDATPTFSGKAEAGSTVTIYDNGNAIGSAKADSNGNWSFTPDSNLPDGEHIFTSSVTDKAGNVSTDNPSLTITIDTSGVEVSISALVDNVGDITGNITPNGVTDDTKPEITGEGKAGSTITIYDGSVKLGETTVKADGTWSFTPETALKEGSHSITVIAKDKAGNTSDRTSAFEFTVDTTAPTRPTIDWADDDVGSKKGELLTGSMTDDSTPTLHGTAEANSTVTIYDNKQYLGTAITDSEGKWSYTPSTPIEEGAHNFHVTATDKAGNVSTPSADFVLTTDYTAPNADALKITGVEDNFGLVTGNIESGKVTDDTRPTIHGTGTAGDTIVASVKDAQGERELGTAIVKDDGTWSLRPDTILNSGNNEFTAVEYDPVGNNVGPSNSYDINVSVTPPQPPTIVNIVDNEGPYTGPLQKGDVIDDNQPVITGTAVPNGKVTIYNNGKVLGTADVDNEGNWTFIPEPPLADGKYNITADATNTIGQVSNPTGIWNFEVDTTPPDAIKDLVILDNVGQVQDPLTDGMTTDDDTPTFSGTAESAGSLVTIYDDGVAIGSVVAGEGGKWSYTPSTPLDNGDYKFSTTVTDKAGNTGDHSPVVNITIDTTNVPVSLDKIVDDYGNEGNLPENISKGGVTNDTQPEFIGRGKPDSTTSIFNGSEKLGETTVKADGSWSFTPSTPLPEGTYNIVVYQKDPAGNDADTGAAWQFTVDTTPPAKPTIDWAEDDVGDVTAPLYNNGATDDQTPTLHGKAEPGSIVKIYLDGNVYLGDAKMESDGSWSFTPTTQIPEGQHQFHVTATDAAGNVSEPSDNFNLEVDITPPDADALKITGVEDNYGSVTGNIEAGKDTDDQRPTIHGTGTAGDKIVVTVKDAQGERTLGTAIVKDDGTWSLRPETVLNSGNNEFTATEYDPVGNKVGPSNAYDVNVSVTPPQPPTIVNIVDNEGPYTGPLQKGDVIDDNQPVITGTAVANGTVTIYNNGKVLGTADVDSKGNWTFIPEPPLADGKYNITADATNSIGQTSNPTGIWNFEVDTTPPAAIDDLLILDNVGQVQDPLTDGMTTDDDTPTFSGTAESAGSLVTIYNDGVAIGSVVAGENGKWSYTPSTPLDDGDYKFTTTVRDKAGNTSDHSPEVNITIDTKEVPVSLDKIVDDYGNEGNLPENISKGGVTNDTQPEFIGRGKPDSTISIFNGSEKLGETTVKADGSWSFTPSTELPEGTYNIVVYQKDPAGNDADTGTAWQFTVDTTPPAKPTIEWAEDDVGDVTDPLYNNGATDDQTPTLHGKAEPGSIVKVYVDGGYLGTAKMESDGSWSFTPTTQIPEGQHQFHVTATDAAGNVSDPSDNFNLEVDITPPDADALKITGVEDNYGSVTGNIEAGKDTDDQRPTIHGTGTAGDKIVVTVKDAQGERTLGTAIVKDDGTWSLRPEGVLNSGNNEFTATEYDPVGNKVGPSNAYDVNVSVTPPQPPTIVNIVDNEGPYTGPLQKGDVIDDNQPVITGTAVANGTVTIYNNGKVLGTADVDSKGNWTFIPEPPLADGKYNITADATNSIGQTSNPTGIWNFEVDTTPPAAIDDLLILDNVGKVQDPLTDGMTTDDDTPTFSGTAESAGSLVTIYNDGVAIGSVVAGENGKWSYTPSTPLDDGDYKFTTTVRDKAGNTSDHSPEVNITIDTKEVPVSLDKIVDDYGNEGNLPENISKGGVTNDTQPEFIGRGKPDSTISISIFNGSEKLGETTVKADGSWSFTPSTELPEGTYNIVVHQKDPAGNEDDTGTAWQFTVDTTPPAKPTIDWAEDDVGDVTDPLYNNGATDDQTPTLHGKAEPGSIVKVYVDGGYLGTAKMESDGSWSFTPTTQIPEGQHQFHVTATDAAGNVSDPSDNFNLEVDITPPDADALKITGVEDNYGSVTGNIEAGKDTDDQRPTIHGTGTAGDKIVVMVKDAQGERELGTAIVKDDGTWSLRPDTVLNGGNNEFTATEYDPVGNKVGPSNAYDVNVSVEPPQPPTIVNIVDNEGPYTGPLQKGDVIDDNQPVITAG</sequence>
<feature type="domain" description="Bacterial Ig-like" evidence="3">
    <location>
        <begin position="1870"/>
        <end position="1959"/>
    </location>
</feature>
<feature type="region of interest" description="Disordered" evidence="1">
    <location>
        <begin position="565"/>
        <end position="585"/>
    </location>
</feature>
<dbReference type="Proteomes" id="UP001296969">
    <property type="component" value="Unassembled WGS sequence"/>
</dbReference>
<feature type="domain" description="Bacterial Ig-like" evidence="3">
    <location>
        <begin position="399"/>
        <end position="489"/>
    </location>
</feature>
<feature type="domain" description="Bacterial Ig-like" evidence="3">
    <location>
        <begin position="1025"/>
        <end position="1118"/>
    </location>
</feature>
<feature type="domain" description="Bacterial Ig-like" evidence="3">
    <location>
        <begin position="3033"/>
        <end position="3118"/>
    </location>
</feature>
<feature type="compositionally biased region" description="Acidic residues" evidence="1">
    <location>
        <begin position="993"/>
        <end position="1005"/>
    </location>
</feature>
<feature type="domain" description="Bacterial Ig-like" evidence="3">
    <location>
        <begin position="1971"/>
        <end position="2058"/>
    </location>
</feature>
<feature type="domain" description="Bacterial Ig-like" evidence="3">
    <location>
        <begin position="3994"/>
        <end position="4075"/>
    </location>
</feature>
<feature type="region of interest" description="Disordered" evidence="1">
    <location>
        <begin position="599"/>
        <end position="638"/>
    </location>
</feature>
<feature type="domain" description="Bacterial Ig" evidence="2">
    <location>
        <begin position="1149"/>
        <end position="1214"/>
    </location>
</feature>
<feature type="domain" description="Bacterial Ig-like" evidence="3">
    <location>
        <begin position="3247"/>
        <end position="3333"/>
    </location>
</feature>
<feature type="compositionally biased region" description="Acidic residues" evidence="1">
    <location>
        <begin position="888"/>
        <end position="900"/>
    </location>
</feature>
<feature type="region of interest" description="Disordered" evidence="1">
    <location>
        <begin position="4201"/>
        <end position="4220"/>
    </location>
</feature>
<feature type="region of interest" description="Disordered" evidence="1">
    <location>
        <begin position="1456"/>
        <end position="1478"/>
    </location>
</feature>
<evidence type="ECO:0000259" key="3">
    <source>
        <dbReference type="Pfam" id="PF19077"/>
    </source>
</evidence>
<dbReference type="RefSeq" id="WP_228399187.1">
    <property type="nucleotide sequence ID" value="NZ_JADRCP010000006.1"/>
</dbReference>
<dbReference type="Proteomes" id="UP000807542">
    <property type="component" value="Unassembled WGS sequence"/>
</dbReference>
<feature type="domain" description="Bacterial Ig-like" evidence="3">
    <location>
        <begin position="3360"/>
        <end position="3438"/>
    </location>
</feature>
<dbReference type="Pfam" id="PF17936">
    <property type="entry name" value="Big_6"/>
    <property type="match status" value="3"/>
</dbReference>
<feature type="domain" description="Bacterial Ig-like" evidence="3">
    <location>
        <begin position="2830"/>
        <end position="2908"/>
    </location>
</feature>
<feature type="domain" description="Bacterial Ig-like" evidence="3">
    <location>
        <begin position="4194"/>
        <end position="4280"/>
    </location>
</feature>
<feature type="domain" description="Bacterial Ig-like" evidence="3">
    <location>
        <begin position="1663"/>
        <end position="1752"/>
    </location>
</feature>
<feature type="domain" description="Bacterial Ig-like" evidence="3">
    <location>
        <begin position="2717"/>
        <end position="2803"/>
    </location>
</feature>
<feature type="domain" description="Bacterial Ig-like" evidence="3">
    <location>
        <begin position="920"/>
        <end position="1013"/>
    </location>
</feature>
<feature type="region of interest" description="Disordered" evidence="1">
    <location>
        <begin position="4305"/>
        <end position="4327"/>
    </location>
</feature>
<name>A0A9D7AL39_9GAMM</name>
<feature type="region of interest" description="Disordered" evidence="1">
    <location>
        <begin position="171"/>
        <end position="213"/>
    </location>
</feature>
<feature type="domain" description="Bacterial Ig-like" evidence="3">
    <location>
        <begin position="500"/>
        <end position="593"/>
    </location>
</feature>
<feature type="domain" description="Bacterial Ig-like" evidence="3">
    <location>
        <begin position="3889"/>
        <end position="3967"/>
    </location>
</feature>
<evidence type="ECO:0000259" key="2">
    <source>
        <dbReference type="Pfam" id="PF17936"/>
    </source>
</evidence>
<feature type="domain" description="Bacterial Ig-like" evidence="3">
    <location>
        <begin position="3663"/>
        <end position="3749"/>
    </location>
</feature>
<feature type="domain" description="Bacterial Ig-like" evidence="3">
    <location>
        <begin position="1773"/>
        <end position="1856"/>
    </location>
</feature>
<feature type="domain" description="Bacterial Ig-like" evidence="3">
    <location>
        <begin position="2610"/>
        <end position="2689"/>
    </location>
</feature>
<feature type="domain" description="Bacterial Ig-like" evidence="3">
    <location>
        <begin position="2085"/>
        <end position="2173"/>
    </location>
</feature>
<feature type="compositionally biased region" description="Acidic residues" evidence="1">
    <location>
        <begin position="1203"/>
        <end position="1215"/>
    </location>
</feature>
<feature type="domain" description="Bacterial Ig-like" evidence="3">
    <location>
        <begin position="1556"/>
        <end position="1647"/>
    </location>
</feature>
<dbReference type="InterPro" id="IPR044016">
    <property type="entry name" value="Big_13"/>
</dbReference>
<feature type="domain" description="Bacterial Ig-like" evidence="3">
    <location>
        <begin position="192"/>
        <end position="282"/>
    </location>
</feature>
<organism evidence="5 6">
    <name type="scientific">Limnobaculum xujianqingii</name>
    <dbReference type="NCBI Taxonomy" id="2738837"/>
    <lineage>
        <taxon>Bacteria</taxon>
        <taxon>Pseudomonadati</taxon>
        <taxon>Pseudomonadota</taxon>
        <taxon>Gammaproteobacteria</taxon>
        <taxon>Enterobacterales</taxon>
        <taxon>Budviciaceae</taxon>
        <taxon>Limnobaculum</taxon>
    </lineage>
</organism>
<feature type="compositionally biased region" description="Acidic residues" evidence="1">
    <location>
        <begin position="783"/>
        <end position="795"/>
    </location>
</feature>
<dbReference type="InterPro" id="IPR041498">
    <property type="entry name" value="Big_6"/>
</dbReference>
<feature type="domain" description="Bacterial Ig-like" evidence="3">
    <location>
        <begin position="710"/>
        <end position="803"/>
    </location>
</feature>
<gene>
    <name evidence="5" type="ORF">I2492_16630</name>
    <name evidence="4" type="ORF">I2493_17085</name>
</gene>
<feature type="region of interest" description="Disordered" evidence="1">
    <location>
        <begin position="3141"/>
        <end position="3160"/>
    </location>
</feature>
<feature type="domain" description="Bacterial Ig-like" evidence="3">
    <location>
        <begin position="3134"/>
        <end position="3220"/>
    </location>
</feature>
<dbReference type="EMBL" id="JADRCQ010000006">
    <property type="protein sequence ID" value="MBK5074725.1"/>
    <property type="molecule type" value="Genomic_DNA"/>
</dbReference>
<feature type="domain" description="Bacterial Ig-like" evidence="3">
    <location>
        <begin position="2188"/>
        <end position="2278"/>
    </location>
</feature>
<dbReference type="Gene3D" id="3.30.420.430">
    <property type="match status" value="15"/>
</dbReference>
<feature type="domain" description="Bacterial Ig-like" evidence="3">
    <location>
        <begin position="3465"/>
        <end position="3544"/>
    </location>
</feature>
<feature type="region of interest" description="Disordered" evidence="1">
    <location>
        <begin position="1769"/>
        <end position="1790"/>
    </location>
</feature>